<feature type="region of interest" description="Disordered" evidence="1">
    <location>
        <begin position="1"/>
        <end position="37"/>
    </location>
</feature>
<proteinExistence type="predicted"/>
<dbReference type="EMBL" id="JAUCGR010000002">
    <property type="protein sequence ID" value="MDM7831171.1"/>
    <property type="molecule type" value="Genomic_DNA"/>
</dbReference>
<accession>A0ABT7S6F1</accession>
<evidence type="ECO:0000256" key="1">
    <source>
        <dbReference type="SAM" id="MobiDB-lite"/>
    </source>
</evidence>
<sequence length="164" mass="17696">MTSAHAEADAQAGGESWRGPWEDSGPDDDLAVSPGGPLRGPDDVLDFLLRLIGPERAGRMALWCALVDDDDRTLPIVLPVSDIPVRPDTEMLAILVAQLGELLREHVHADDGGLVFGLVRRTGGDRGEVELSWSAALRHAADRAGVRLRAVAVIGRDRARVLQW</sequence>
<dbReference type="Proteomes" id="UP001321453">
    <property type="component" value="Unassembled WGS sequence"/>
</dbReference>
<keyword evidence="3" id="KW-1185">Reference proteome</keyword>
<evidence type="ECO:0000313" key="2">
    <source>
        <dbReference type="EMBL" id="MDM7831171.1"/>
    </source>
</evidence>
<comment type="caution">
    <text evidence="2">The sequence shown here is derived from an EMBL/GenBank/DDBJ whole genome shotgun (WGS) entry which is preliminary data.</text>
</comment>
<protein>
    <recommendedName>
        <fullName evidence="4">PucR family transcriptional regulator</fullName>
    </recommendedName>
</protein>
<reference evidence="2 3" key="1">
    <citation type="submission" date="2023-06" db="EMBL/GenBank/DDBJ databases">
        <title>Cellulomonas sp. MW9 Whole genome sequence.</title>
        <authorList>
            <person name="Park S."/>
        </authorList>
    </citation>
    <scope>NUCLEOTIDE SEQUENCE [LARGE SCALE GENOMIC DNA]</scope>
    <source>
        <strain evidence="2 3">MW9</strain>
    </source>
</reference>
<organism evidence="2 3">
    <name type="scientific">Cellulomonas edaphi</name>
    <dbReference type="NCBI Taxonomy" id="3053468"/>
    <lineage>
        <taxon>Bacteria</taxon>
        <taxon>Bacillati</taxon>
        <taxon>Actinomycetota</taxon>
        <taxon>Actinomycetes</taxon>
        <taxon>Micrococcales</taxon>
        <taxon>Cellulomonadaceae</taxon>
        <taxon>Cellulomonas</taxon>
    </lineage>
</organism>
<name>A0ABT7S6F1_9CELL</name>
<dbReference type="RefSeq" id="WP_289446449.1">
    <property type="nucleotide sequence ID" value="NZ_JAUCGR010000002.1"/>
</dbReference>
<evidence type="ECO:0000313" key="3">
    <source>
        <dbReference type="Proteomes" id="UP001321453"/>
    </source>
</evidence>
<evidence type="ECO:0008006" key="4">
    <source>
        <dbReference type="Google" id="ProtNLM"/>
    </source>
</evidence>
<gene>
    <name evidence="2" type="ORF">QRT05_07480</name>
</gene>